<dbReference type="AlphaFoldDB" id="A0A2K0SX09"/>
<dbReference type="Proteomes" id="UP000236546">
    <property type="component" value="Unassembled WGS sequence"/>
</dbReference>
<feature type="chain" id="PRO_5014383197" evidence="1">
    <location>
        <begin position="20"/>
        <end position="123"/>
    </location>
</feature>
<evidence type="ECO:0000256" key="1">
    <source>
        <dbReference type="SAM" id="SignalP"/>
    </source>
</evidence>
<keyword evidence="1" id="KW-0732">Signal</keyword>
<accession>A0A2K0SX09</accession>
<dbReference type="EMBL" id="MTYH01000127">
    <property type="protein sequence ID" value="PNP37816.1"/>
    <property type="molecule type" value="Genomic_DNA"/>
</dbReference>
<organism evidence="2 3">
    <name type="scientific">Trichoderma gamsii</name>
    <dbReference type="NCBI Taxonomy" id="398673"/>
    <lineage>
        <taxon>Eukaryota</taxon>
        <taxon>Fungi</taxon>
        <taxon>Dikarya</taxon>
        <taxon>Ascomycota</taxon>
        <taxon>Pezizomycotina</taxon>
        <taxon>Sordariomycetes</taxon>
        <taxon>Hypocreomycetidae</taxon>
        <taxon>Hypocreales</taxon>
        <taxon>Hypocreaceae</taxon>
        <taxon>Trichoderma</taxon>
    </lineage>
</organism>
<protein>
    <submittedName>
        <fullName evidence="2">Uncharacterized protein</fullName>
    </submittedName>
</protein>
<sequence length="123" mass="13421">MHFLSVVAAAATLIAGSNALFIPRNVHVSDFRLYSGEDCFTGNLGVWTVIDDDFKNGECNSLNDEENGAVPHSLNLTDINNGCTLTAYTDLKCTEGKTDLTPQQCSKNTVGYQAWSMTCDYKD</sequence>
<reference evidence="2 3" key="1">
    <citation type="submission" date="2017-02" db="EMBL/GenBank/DDBJ databases">
        <title>Genomes of Trichoderma spp. with biocontrol activity.</title>
        <authorList>
            <person name="Gardiner D."/>
            <person name="Kazan K."/>
            <person name="Vos C."/>
            <person name="Harvey P."/>
        </authorList>
    </citation>
    <scope>NUCLEOTIDE SEQUENCE [LARGE SCALE GENOMIC DNA]</scope>
    <source>
        <strain evidence="2 3">A5MH</strain>
    </source>
</reference>
<evidence type="ECO:0000313" key="3">
    <source>
        <dbReference type="Proteomes" id="UP000236546"/>
    </source>
</evidence>
<proteinExistence type="predicted"/>
<dbReference type="OrthoDB" id="4691160at2759"/>
<name>A0A2K0SX09_9HYPO</name>
<gene>
    <name evidence="2" type="ORF">TGAMA5MH_10301</name>
</gene>
<evidence type="ECO:0000313" key="2">
    <source>
        <dbReference type="EMBL" id="PNP37816.1"/>
    </source>
</evidence>
<comment type="caution">
    <text evidence="2">The sequence shown here is derived from an EMBL/GenBank/DDBJ whole genome shotgun (WGS) entry which is preliminary data.</text>
</comment>
<feature type="signal peptide" evidence="1">
    <location>
        <begin position="1"/>
        <end position="19"/>
    </location>
</feature>